<proteinExistence type="predicted"/>
<dbReference type="GO" id="GO:0000981">
    <property type="term" value="F:DNA-binding transcription factor activity, RNA polymerase II-specific"/>
    <property type="evidence" value="ECO:0007669"/>
    <property type="project" value="TreeGrafter"/>
</dbReference>
<dbReference type="InterPro" id="IPR000679">
    <property type="entry name" value="Znf_GATA"/>
</dbReference>
<comment type="caution">
    <text evidence="9">The sequence shown here is derived from an EMBL/GenBank/DDBJ whole genome shotgun (WGS) entry which is preliminary data.</text>
</comment>
<feature type="domain" description="GATA-type" evidence="8">
    <location>
        <begin position="209"/>
        <end position="262"/>
    </location>
</feature>
<feature type="region of interest" description="Disordered" evidence="7">
    <location>
        <begin position="33"/>
        <end position="95"/>
    </location>
</feature>
<dbReference type="PROSITE" id="PS50114">
    <property type="entry name" value="GATA_ZN_FINGER_2"/>
    <property type="match status" value="2"/>
</dbReference>
<comment type="subcellular location">
    <subcellularLocation>
        <location evidence="1">Nucleus</location>
    </subcellularLocation>
</comment>
<evidence type="ECO:0000256" key="1">
    <source>
        <dbReference type="ARBA" id="ARBA00004123"/>
    </source>
</evidence>
<dbReference type="GO" id="GO:0000122">
    <property type="term" value="P:negative regulation of transcription by RNA polymerase II"/>
    <property type="evidence" value="ECO:0007669"/>
    <property type="project" value="TreeGrafter"/>
</dbReference>
<keyword evidence="4" id="KW-0862">Zinc</keyword>
<keyword evidence="3 6" id="KW-0863">Zinc-finger</keyword>
<dbReference type="Proteomes" id="UP001222325">
    <property type="component" value="Unassembled WGS sequence"/>
</dbReference>
<organism evidence="9 10">
    <name type="scientific">Mycena belliarum</name>
    <dbReference type="NCBI Taxonomy" id="1033014"/>
    <lineage>
        <taxon>Eukaryota</taxon>
        <taxon>Fungi</taxon>
        <taxon>Dikarya</taxon>
        <taxon>Basidiomycota</taxon>
        <taxon>Agaricomycotina</taxon>
        <taxon>Agaricomycetes</taxon>
        <taxon>Agaricomycetidae</taxon>
        <taxon>Agaricales</taxon>
        <taxon>Marasmiineae</taxon>
        <taxon>Mycenaceae</taxon>
        <taxon>Mycena</taxon>
    </lineage>
</organism>
<reference evidence="9" key="1">
    <citation type="submission" date="2023-03" db="EMBL/GenBank/DDBJ databases">
        <title>Massive genome expansion in bonnet fungi (Mycena s.s.) driven by repeated elements and novel gene families across ecological guilds.</title>
        <authorList>
            <consortium name="Lawrence Berkeley National Laboratory"/>
            <person name="Harder C.B."/>
            <person name="Miyauchi S."/>
            <person name="Viragh M."/>
            <person name="Kuo A."/>
            <person name="Thoen E."/>
            <person name="Andreopoulos B."/>
            <person name="Lu D."/>
            <person name="Skrede I."/>
            <person name="Drula E."/>
            <person name="Henrissat B."/>
            <person name="Morin E."/>
            <person name="Kohler A."/>
            <person name="Barry K."/>
            <person name="LaButti K."/>
            <person name="Morin E."/>
            <person name="Salamov A."/>
            <person name="Lipzen A."/>
            <person name="Mereny Z."/>
            <person name="Hegedus B."/>
            <person name="Baldrian P."/>
            <person name="Stursova M."/>
            <person name="Weitz H."/>
            <person name="Taylor A."/>
            <person name="Grigoriev I.V."/>
            <person name="Nagy L.G."/>
            <person name="Martin F."/>
            <person name="Kauserud H."/>
        </authorList>
    </citation>
    <scope>NUCLEOTIDE SEQUENCE</scope>
    <source>
        <strain evidence="9">CBHHK173m</strain>
    </source>
</reference>
<dbReference type="EMBL" id="JARJCN010000047">
    <property type="protein sequence ID" value="KAJ7082021.1"/>
    <property type="molecule type" value="Genomic_DNA"/>
</dbReference>
<dbReference type="GO" id="GO:0005634">
    <property type="term" value="C:nucleus"/>
    <property type="evidence" value="ECO:0007669"/>
    <property type="project" value="UniProtKB-SubCell"/>
</dbReference>
<feature type="domain" description="GATA-type" evidence="8">
    <location>
        <begin position="145"/>
        <end position="188"/>
    </location>
</feature>
<keyword evidence="10" id="KW-1185">Reference proteome</keyword>
<dbReference type="GO" id="GO:0045944">
    <property type="term" value="P:positive regulation of transcription by RNA polymerase II"/>
    <property type="evidence" value="ECO:0007669"/>
    <property type="project" value="TreeGrafter"/>
</dbReference>
<gene>
    <name evidence="9" type="ORF">B0H15DRAFT_952698</name>
</gene>
<evidence type="ECO:0000313" key="10">
    <source>
        <dbReference type="Proteomes" id="UP001222325"/>
    </source>
</evidence>
<dbReference type="Pfam" id="PF00320">
    <property type="entry name" value="GATA"/>
    <property type="match status" value="2"/>
</dbReference>
<evidence type="ECO:0000313" key="9">
    <source>
        <dbReference type="EMBL" id="KAJ7082021.1"/>
    </source>
</evidence>
<dbReference type="PROSITE" id="PS00344">
    <property type="entry name" value="GATA_ZN_FINGER_1"/>
    <property type="match status" value="1"/>
</dbReference>
<dbReference type="InterPro" id="IPR013088">
    <property type="entry name" value="Znf_NHR/GATA"/>
</dbReference>
<sequence>MSDPRRYDTHGSGAGGNYIRSKYSSLENAVSYPITNQSNPSAAQYPGSMAVAQGYPTIPSSHGRPSSHSSSQSSYGPPYGMTAPPISPDSPLGNYGFNTGAQYPNDPNPAWQSAQASAAGWTGVPPPYAASNPYPTSQPAPAPAAAGMKQCHHCHTTTTPLWRRDPATHATLCNACGIYQQQRRAPRPRELIEADDAAEPGDDEGGGGGGAGPECSNCHTRQTSVWRRNHEGAQVCNACGVYQRLRGTERPLSLKRNKVKPRAKQPQN</sequence>
<feature type="compositionally biased region" description="Polar residues" evidence="7">
    <location>
        <begin position="33"/>
        <end position="42"/>
    </location>
</feature>
<dbReference type="SMART" id="SM00401">
    <property type="entry name" value="ZnF_GATA"/>
    <property type="match status" value="2"/>
</dbReference>
<dbReference type="InterPro" id="IPR039355">
    <property type="entry name" value="Transcription_factor_GATA"/>
</dbReference>
<dbReference type="PRINTS" id="PR00619">
    <property type="entry name" value="GATAZNFINGER"/>
</dbReference>
<dbReference type="CDD" id="cd00202">
    <property type="entry name" value="ZnF_GATA"/>
    <property type="match status" value="2"/>
</dbReference>
<dbReference type="GO" id="GO:0008270">
    <property type="term" value="F:zinc ion binding"/>
    <property type="evidence" value="ECO:0007669"/>
    <property type="project" value="UniProtKB-KW"/>
</dbReference>
<accession>A0AAD6XND3</accession>
<dbReference type="PANTHER" id="PTHR10071">
    <property type="entry name" value="TRANSCRIPTION FACTOR GATA FAMILY MEMBER"/>
    <property type="match status" value="1"/>
</dbReference>
<evidence type="ECO:0000256" key="2">
    <source>
        <dbReference type="ARBA" id="ARBA00022723"/>
    </source>
</evidence>
<keyword evidence="5" id="KW-0539">Nucleus</keyword>
<evidence type="ECO:0000256" key="7">
    <source>
        <dbReference type="SAM" id="MobiDB-lite"/>
    </source>
</evidence>
<dbReference type="PANTHER" id="PTHR10071:SF281">
    <property type="entry name" value="BOX A-BINDING FACTOR-RELATED"/>
    <property type="match status" value="1"/>
</dbReference>
<protein>
    <recommendedName>
        <fullName evidence="8">GATA-type domain-containing protein</fullName>
    </recommendedName>
</protein>
<evidence type="ECO:0000256" key="3">
    <source>
        <dbReference type="ARBA" id="ARBA00022771"/>
    </source>
</evidence>
<dbReference type="GO" id="GO:0000978">
    <property type="term" value="F:RNA polymerase II cis-regulatory region sequence-specific DNA binding"/>
    <property type="evidence" value="ECO:0007669"/>
    <property type="project" value="TreeGrafter"/>
</dbReference>
<keyword evidence="2" id="KW-0479">Metal-binding</keyword>
<dbReference type="Gene3D" id="3.30.50.10">
    <property type="entry name" value="Erythroid Transcription Factor GATA-1, subunit A"/>
    <property type="match status" value="2"/>
</dbReference>
<evidence type="ECO:0000256" key="6">
    <source>
        <dbReference type="PROSITE-ProRule" id="PRU00094"/>
    </source>
</evidence>
<dbReference type="AlphaFoldDB" id="A0AAD6XND3"/>
<feature type="compositionally biased region" description="Low complexity" evidence="7">
    <location>
        <begin position="59"/>
        <end position="79"/>
    </location>
</feature>
<evidence type="ECO:0000256" key="4">
    <source>
        <dbReference type="ARBA" id="ARBA00022833"/>
    </source>
</evidence>
<name>A0AAD6XND3_9AGAR</name>
<evidence type="ECO:0000256" key="5">
    <source>
        <dbReference type="ARBA" id="ARBA00023242"/>
    </source>
</evidence>
<feature type="region of interest" description="Disordered" evidence="7">
    <location>
        <begin position="197"/>
        <end position="218"/>
    </location>
</feature>
<dbReference type="SUPFAM" id="SSF57716">
    <property type="entry name" value="Glucocorticoid receptor-like (DNA-binding domain)"/>
    <property type="match status" value="2"/>
</dbReference>
<evidence type="ECO:0000259" key="8">
    <source>
        <dbReference type="PROSITE" id="PS50114"/>
    </source>
</evidence>